<evidence type="ECO:0000256" key="2">
    <source>
        <dbReference type="ARBA" id="ARBA00005745"/>
    </source>
</evidence>
<accession>A0AAW7ZH71</accession>
<dbReference type="PANTHER" id="PTHR30012:SF0">
    <property type="entry name" value="TYPE II SECRETION SYSTEM PROTEIN F-RELATED"/>
    <property type="match status" value="1"/>
</dbReference>
<keyword evidence="13" id="KW-1185">Reference proteome</keyword>
<organism evidence="12 13">
    <name type="scientific">Desulforamulus aquiferis</name>
    <dbReference type="NCBI Taxonomy" id="1397668"/>
    <lineage>
        <taxon>Bacteria</taxon>
        <taxon>Bacillati</taxon>
        <taxon>Bacillota</taxon>
        <taxon>Clostridia</taxon>
        <taxon>Eubacteriales</taxon>
        <taxon>Peptococcaceae</taxon>
        <taxon>Desulforamulus</taxon>
    </lineage>
</organism>
<feature type="transmembrane region" description="Helical" evidence="10">
    <location>
        <begin position="213"/>
        <end position="234"/>
    </location>
</feature>
<dbReference type="EMBL" id="JARPTC010000023">
    <property type="protein sequence ID" value="MDO7788664.1"/>
    <property type="molecule type" value="Genomic_DNA"/>
</dbReference>
<dbReference type="PRINTS" id="PR00812">
    <property type="entry name" value="BCTERIALGSPF"/>
</dbReference>
<feature type="domain" description="Type II secretion system protein GspF" evidence="11">
    <location>
        <begin position="316"/>
        <end position="438"/>
    </location>
</feature>
<comment type="caution">
    <text evidence="12">The sequence shown here is derived from an EMBL/GenBank/DDBJ whole genome shotgun (WGS) entry which is preliminary data.</text>
</comment>
<dbReference type="Pfam" id="PF00482">
    <property type="entry name" value="T2SSF"/>
    <property type="match status" value="2"/>
</dbReference>
<dbReference type="InterPro" id="IPR042094">
    <property type="entry name" value="T2SS_GspF_sf"/>
</dbReference>
<evidence type="ECO:0000256" key="6">
    <source>
        <dbReference type="ARBA" id="ARBA00022692"/>
    </source>
</evidence>
<protein>
    <submittedName>
        <fullName evidence="12">Type II secretion system F family protein</fullName>
    </submittedName>
</protein>
<keyword evidence="6 9" id="KW-0812">Transmembrane</keyword>
<reference evidence="12" key="2">
    <citation type="submission" date="2023-03" db="EMBL/GenBank/DDBJ databases">
        <authorList>
            <person name="Zhang Z."/>
        </authorList>
    </citation>
    <scope>NUCLEOTIDE SEQUENCE</scope>
    <source>
        <strain evidence="12">DSA</strain>
    </source>
</reference>
<dbReference type="GO" id="GO:0005886">
    <property type="term" value="C:plasma membrane"/>
    <property type="evidence" value="ECO:0007669"/>
    <property type="project" value="UniProtKB-SubCell"/>
</dbReference>
<comment type="subcellular location">
    <subcellularLocation>
        <location evidence="1">Cell inner membrane</location>
        <topology evidence="1">Multi-pass membrane protein</topology>
    </subcellularLocation>
    <subcellularLocation>
        <location evidence="9">Cell membrane</location>
        <topology evidence="9">Multi-pass membrane protein</topology>
    </subcellularLocation>
</comment>
<dbReference type="Proteomes" id="UP001172911">
    <property type="component" value="Unassembled WGS sequence"/>
</dbReference>
<feature type="transmembrane region" description="Helical" evidence="10">
    <location>
        <begin position="266"/>
        <end position="284"/>
    </location>
</feature>
<name>A0AAW7ZH71_9FIRM</name>
<sequence>MTFENSHLDGCPGIRDRLIESTDSSKLRLGIFVFGGVMTTFQYKGRKEDGKKVSGFMEAGSTIEVAASTRLQGIFVTDIREVCGGCGKPNKLVNIIKYLPGYRKNKLEHLASFCRQLSTLVNAGIPITNSLDICRAQTGSRELKGALKIIIKGLEEGNSLAPSFARFPNLFPEIFIYMVEAGELGGVLDEVLERLADHLEREHELYEKLKSALIYPLTVLVFSLITLTVMLTFILPRIIEVLLVMGISLPLPTKIVMAVSEFFSRFWYLSPLILAVPVLLLKQIKSNPGGRRILDSLILKTPIFGLVYTKIITARFCRTLGTLLKGGVTITQALQVVQKSTGNLVVADAVGVALERVQSGSELSAPLGECGVFPPLAARMMAVGEQTGCLDKMMEKVGLHYDKEVGILVGRLSSIMEPILIVFLGGIVGFIILAVMLPMMSSVVGGFS</sequence>
<feature type="transmembrane region" description="Helical" evidence="10">
    <location>
        <begin position="419"/>
        <end position="440"/>
    </location>
</feature>
<dbReference type="GO" id="GO:0009306">
    <property type="term" value="P:protein secretion"/>
    <property type="evidence" value="ECO:0007669"/>
    <property type="project" value="InterPro"/>
</dbReference>
<dbReference type="PANTHER" id="PTHR30012">
    <property type="entry name" value="GENERAL SECRETION PATHWAY PROTEIN"/>
    <property type="match status" value="1"/>
</dbReference>
<comment type="similarity">
    <text evidence="2 9">Belongs to the GSP F family.</text>
</comment>
<dbReference type="AlphaFoldDB" id="A0AAW7ZH71"/>
<evidence type="ECO:0000256" key="8">
    <source>
        <dbReference type="ARBA" id="ARBA00023136"/>
    </source>
</evidence>
<evidence type="ECO:0000256" key="7">
    <source>
        <dbReference type="ARBA" id="ARBA00022989"/>
    </source>
</evidence>
<keyword evidence="7 10" id="KW-1133">Transmembrane helix</keyword>
<dbReference type="FunFam" id="1.20.81.30:FF:000001">
    <property type="entry name" value="Type II secretion system protein F"/>
    <property type="match status" value="1"/>
</dbReference>
<dbReference type="PROSITE" id="PS00874">
    <property type="entry name" value="T2SP_F"/>
    <property type="match status" value="1"/>
</dbReference>
<reference evidence="12" key="1">
    <citation type="journal article" date="2023" name="J. Hazard. Mater.">
        <title>Anaerobic biodegradation of pyrene and benzo[a]pyrene by a new sulfate-reducing Desulforamulus aquiferis strain DSA.</title>
        <authorList>
            <person name="Zhang Z."/>
            <person name="Sun J."/>
            <person name="Gong X."/>
            <person name="Wang C."/>
            <person name="Wang H."/>
        </authorList>
    </citation>
    <scope>NUCLEOTIDE SEQUENCE</scope>
    <source>
        <strain evidence="12">DSA</strain>
    </source>
</reference>
<keyword evidence="4" id="KW-1003">Cell membrane</keyword>
<dbReference type="InterPro" id="IPR001992">
    <property type="entry name" value="T2SS_GspF/T4SS_PilC_CS"/>
</dbReference>
<dbReference type="RefSeq" id="WP_304544801.1">
    <property type="nucleotide sequence ID" value="NZ_JARPTC010000023.1"/>
</dbReference>
<evidence type="ECO:0000256" key="3">
    <source>
        <dbReference type="ARBA" id="ARBA00022448"/>
    </source>
</evidence>
<evidence type="ECO:0000256" key="4">
    <source>
        <dbReference type="ARBA" id="ARBA00022475"/>
    </source>
</evidence>
<dbReference type="InterPro" id="IPR018076">
    <property type="entry name" value="T2SS_GspF_dom"/>
</dbReference>
<evidence type="ECO:0000259" key="11">
    <source>
        <dbReference type="Pfam" id="PF00482"/>
    </source>
</evidence>
<keyword evidence="3 9" id="KW-0813">Transport</keyword>
<evidence type="ECO:0000256" key="5">
    <source>
        <dbReference type="ARBA" id="ARBA00022519"/>
    </source>
</evidence>
<gene>
    <name evidence="12" type="ORF">P6N53_15655</name>
</gene>
<dbReference type="Gene3D" id="1.20.81.30">
    <property type="entry name" value="Type II secretion system (T2SS), domain F"/>
    <property type="match status" value="2"/>
</dbReference>
<dbReference type="InterPro" id="IPR003004">
    <property type="entry name" value="GspF/PilC"/>
</dbReference>
<keyword evidence="5" id="KW-0997">Cell inner membrane</keyword>
<proteinExistence type="inferred from homology"/>
<keyword evidence="8 10" id="KW-0472">Membrane</keyword>
<evidence type="ECO:0000256" key="9">
    <source>
        <dbReference type="RuleBase" id="RU003923"/>
    </source>
</evidence>
<evidence type="ECO:0000313" key="12">
    <source>
        <dbReference type="EMBL" id="MDO7788664.1"/>
    </source>
</evidence>
<evidence type="ECO:0000313" key="13">
    <source>
        <dbReference type="Proteomes" id="UP001172911"/>
    </source>
</evidence>
<evidence type="ECO:0000256" key="1">
    <source>
        <dbReference type="ARBA" id="ARBA00004429"/>
    </source>
</evidence>
<evidence type="ECO:0000256" key="10">
    <source>
        <dbReference type="SAM" id="Phobius"/>
    </source>
</evidence>
<feature type="domain" description="Type II secretion system protein GspF" evidence="11">
    <location>
        <begin position="113"/>
        <end position="236"/>
    </location>
</feature>